<sequence>MISEKGPAKMPIRLKAPGHVDLPSIRHSDQDSADEAQRADDVVPEEDVQSMIGLTISHTQTRLLSPKTPAAEKAAAFEDIDLTGLYDGAVASRPKDEDMSNGQNSPLKLNKAEVGVGERPQRKRSDTSDRALRALPSPWTASPKLFEIPHPQRRERASSKAWTSPAGILADLNVKRFMSSFNLPSLPKTTTFRDLSMPSMASILGGKPEDHSYDAATRETKASSDLLFKSQWASGKRSSPSRTPHRRQGEDQASNVLYGAPGNQPQSAKPISPDIQPVAGQSTDLSEEATSIAANHSDTLTTTPLVLRRSTSDQSIALRRVISAGSSLGDDSRWEGVQEQVNSRMKAIKDSLQDSSIKLPSIPNLANLNLNLNLNSLRPEFFRPRGSSDPNQRSGNNNTLHVAQANVANSKTDFKQRTAYTTEDNLRNKSSKSMHPNLDEALEKLTGDLVVMGGYRGSILRSTKPPYRQLWAPVKVGLNIRKVNLEVGLESEDEENMHESIFASGMLSHIGPVDMGRRLLRRIRDSPNCQNGTLRLHDYGWDWRLSPHLLSRKLVSFLEQLPCNAEGTPAHQRGATVIAHSMGGLITRHAVNQRPELFAGVVYAGVPQYCVNILGPLRHGDEVLLSSKVLTAQVNFSLRTSFLLLPEDGKCFIDKKSKEAYPVDFFDVESWKTYAFSPCIAPSYPPISQTERKGIIGTVYNSLPSLPAPLKRITPPTLTNPSLGIAQDAPTINTSSLSTSPPNPSTHSTIPLPLALTYLTRTLAATLIFKHDLAHHLPHSTQNRYPPLSILFSTCVPTVSAARVSSRSAIRCADAYDDLQFASGDGVCLAKAAQLPDGYVAAEGGRVKSERGHVGLLGDLEGVGRCLVAVGRARGRGVGLGVEEGG</sequence>
<feature type="region of interest" description="Disordered" evidence="1">
    <location>
        <begin position="91"/>
        <end position="136"/>
    </location>
</feature>
<evidence type="ECO:0000313" key="2">
    <source>
        <dbReference type="EMBL" id="CAF9928743.1"/>
    </source>
</evidence>
<feature type="region of interest" description="Disordered" evidence="1">
    <location>
        <begin position="411"/>
        <end position="435"/>
    </location>
</feature>
<feature type="region of interest" description="Disordered" evidence="1">
    <location>
        <begin position="226"/>
        <end position="275"/>
    </location>
</feature>
<organism evidence="2 3">
    <name type="scientific">Heterodermia speciosa</name>
    <dbReference type="NCBI Taxonomy" id="116794"/>
    <lineage>
        <taxon>Eukaryota</taxon>
        <taxon>Fungi</taxon>
        <taxon>Dikarya</taxon>
        <taxon>Ascomycota</taxon>
        <taxon>Pezizomycotina</taxon>
        <taxon>Lecanoromycetes</taxon>
        <taxon>OSLEUM clade</taxon>
        <taxon>Lecanoromycetidae</taxon>
        <taxon>Caliciales</taxon>
        <taxon>Physciaceae</taxon>
        <taxon>Heterodermia</taxon>
    </lineage>
</organism>
<dbReference type="SUPFAM" id="SSF53474">
    <property type="entry name" value="alpha/beta-Hydrolases"/>
    <property type="match status" value="1"/>
</dbReference>
<comment type="caution">
    <text evidence="2">The sequence shown here is derived from an EMBL/GenBank/DDBJ whole genome shotgun (WGS) entry which is preliminary data.</text>
</comment>
<feature type="compositionally biased region" description="Polar residues" evidence="1">
    <location>
        <begin position="231"/>
        <end position="242"/>
    </location>
</feature>
<protein>
    <submittedName>
        <fullName evidence="2">Uncharacterized protein</fullName>
    </submittedName>
</protein>
<evidence type="ECO:0000313" key="3">
    <source>
        <dbReference type="Proteomes" id="UP000664521"/>
    </source>
</evidence>
<accession>A0A8H3FQ40</accession>
<gene>
    <name evidence="2" type="ORF">HETSPECPRED_006916</name>
</gene>
<dbReference type="PANTHER" id="PTHR11440">
    <property type="entry name" value="LECITHIN-CHOLESTEROL ACYLTRANSFERASE-RELATED"/>
    <property type="match status" value="1"/>
</dbReference>
<dbReference type="Proteomes" id="UP000664521">
    <property type="component" value="Unassembled WGS sequence"/>
</dbReference>
<dbReference type="InterPro" id="IPR029058">
    <property type="entry name" value="AB_hydrolase_fold"/>
</dbReference>
<dbReference type="Gene3D" id="3.40.50.1820">
    <property type="entry name" value="alpha/beta hydrolase"/>
    <property type="match status" value="1"/>
</dbReference>
<keyword evidence="3" id="KW-1185">Reference proteome</keyword>
<feature type="compositionally biased region" description="Basic and acidic residues" evidence="1">
    <location>
        <begin position="119"/>
        <end position="132"/>
    </location>
</feature>
<feature type="region of interest" description="Disordered" evidence="1">
    <location>
        <begin position="1"/>
        <end position="46"/>
    </location>
</feature>
<dbReference type="EMBL" id="CAJPDS010000049">
    <property type="protein sequence ID" value="CAF9928743.1"/>
    <property type="molecule type" value="Genomic_DNA"/>
</dbReference>
<dbReference type="AlphaFoldDB" id="A0A8H3FQ40"/>
<feature type="compositionally biased region" description="Basic and acidic residues" evidence="1">
    <location>
        <begin position="24"/>
        <end position="41"/>
    </location>
</feature>
<evidence type="ECO:0000256" key="1">
    <source>
        <dbReference type="SAM" id="MobiDB-lite"/>
    </source>
</evidence>
<dbReference type="OrthoDB" id="10250441at2759"/>
<proteinExistence type="predicted"/>
<reference evidence="2" key="1">
    <citation type="submission" date="2021-03" db="EMBL/GenBank/DDBJ databases">
        <authorList>
            <person name="Tagirdzhanova G."/>
        </authorList>
    </citation>
    <scope>NUCLEOTIDE SEQUENCE</scope>
</reference>
<name>A0A8H3FQ40_9LECA</name>